<reference evidence="1" key="1">
    <citation type="submission" date="2021-01" db="EMBL/GenBank/DDBJ databases">
        <authorList>
            <person name="Corre E."/>
            <person name="Pelletier E."/>
            <person name="Niang G."/>
            <person name="Scheremetjew M."/>
            <person name="Finn R."/>
            <person name="Kale V."/>
            <person name="Holt S."/>
            <person name="Cochrane G."/>
            <person name="Meng A."/>
            <person name="Brown T."/>
            <person name="Cohen L."/>
        </authorList>
    </citation>
    <scope>NUCLEOTIDE SEQUENCE</scope>
    <source>
        <strain evidence="1">CCMP 2712</strain>
    </source>
</reference>
<dbReference type="EMBL" id="HBKN01017826">
    <property type="protein sequence ID" value="CAE2297188.1"/>
    <property type="molecule type" value="Transcribed_RNA"/>
</dbReference>
<dbReference type="Gene3D" id="2.130.10.10">
    <property type="entry name" value="YVTN repeat-like/Quinoprotein amine dehydrogenase"/>
    <property type="match status" value="1"/>
</dbReference>
<dbReference type="InterPro" id="IPR036322">
    <property type="entry name" value="WD40_repeat_dom_sf"/>
</dbReference>
<evidence type="ECO:0000313" key="1">
    <source>
        <dbReference type="EMBL" id="CAE2297188.1"/>
    </source>
</evidence>
<accession>A0A7S4NM52</accession>
<gene>
    <name evidence="1" type="ORF">GTHE00462_LOCUS14052</name>
</gene>
<dbReference type="InterPro" id="IPR015943">
    <property type="entry name" value="WD40/YVTN_repeat-like_dom_sf"/>
</dbReference>
<name>A0A7S4NM52_GUITH</name>
<dbReference type="AlphaFoldDB" id="A0A7S4NM52"/>
<sequence>MTSNLKLAISSSNEFNLHLSKLNNLYNFFKNIKMLRKTVCYGKKIKVYKIFNIIEDFDTFEYPRKYSVKIFVLINNLQKKISSLKSFSIIEIWNFKKNLHSNRQGFLFFSIEDIIWGMRILKFSDFPEKKYIVTLNGFELQFYQIPEINPIFWKIISFSLKVSFFKNFQWKIFYFQPIFFSCNLNGKIMISQINNLSNWNQLIHSDDNRAPVTAIYYNNTYSSKTKIIFTGGYDGIVKIWKITYNISCVIKIILHKSRITELNFLKLNDHDCYIFSSFDDGCIAYNYFDKNFQTLITNFINHYQSTYTEIIENMIIAVGDEGSISIKEVASPYNEVFLNYNSLNILKINKFNIKSMKKNLFLRKTLQRYSLKSHFFFKLYKLNYHIIVSNNGIFILFR</sequence>
<dbReference type="SUPFAM" id="SSF50978">
    <property type="entry name" value="WD40 repeat-like"/>
    <property type="match status" value="1"/>
</dbReference>
<organism evidence="1">
    <name type="scientific">Guillardia theta</name>
    <name type="common">Cryptophyte</name>
    <name type="synonym">Cryptomonas phi</name>
    <dbReference type="NCBI Taxonomy" id="55529"/>
    <lineage>
        <taxon>Eukaryota</taxon>
        <taxon>Cryptophyceae</taxon>
        <taxon>Pyrenomonadales</taxon>
        <taxon>Geminigeraceae</taxon>
        <taxon>Guillardia</taxon>
    </lineage>
</organism>
<proteinExistence type="predicted"/>
<protein>
    <submittedName>
        <fullName evidence="1">Uncharacterized protein</fullName>
    </submittedName>
</protein>